<evidence type="ECO:0000256" key="1">
    <source>
        <dbReference type="SAM" id="Phobius"/>
    </source>
</evidence>
<gene>
    <name evidence="2" type="ORF">QVD17_38232</name>
</gene>
<evidence type="ECO:0000313" key="3">
    <source>
        <dbReference type="Proteomes" id="UP001229421"/>
    </source>
</evidence>
<dbReference type="AlphaFoldDB" id="A0AAD8JXQ3"/>
<dbReference type="EMBL" id="JAUHHV010000010">
    <property type="protein sequence ID" value="KAK1411674.1"/>
    <property type="molecule type" value="Genomic_DNA"/>
</dbReference>
<feature type="transmembrane region" description="Helical" evidence="1">
    <location>
        <begin position="29"/>
        <end position="52"/>
    </location>
</feature>
<organism evidence="2 3">
    <name type="scientific">Tagetes erecta</name>
    <name type="common">African marigold</name>
    <dbReference type="NCBI Taxonomy" id="13708"/>
    <lineage>
        <taxon>Eukaryota</taxon>
        <taxon>Viridiplantae</taxon>
        <taxon>Streptophyta</taxon>
        <taxon>Embryophyta</taxon>
        <taxon>Tracheophyta</taxon>
        <taxon>Spermatophyta</taxon>
        <taxon>Magnoliopsida</taxon>
        <taxon>eudicotyledons</taxon>
        <taxon>Gunneridae</taxon>
        <taxon>Pentapetalae</taxon>
        <taxon>asterids</taxon>
        <taxon>campanulids</taxon>
        <taxon>Asterales</taxon>
        <taxon>Asteraceae</taxon>
        <taxon>Asteroideae</taxon>
        <taxon>Heliantheae alliance</taxon>
        <taxon>Tageteae</taxon>
        <taxon>Tagetes</taxon>
    </lineage>
</organism>
<keyword evidence="3" id="KW-1185">Reference proteome</keyword>
<evidence type="ECO:0000313" key="2">
    <source>
        <dbReference type="EMBL" id="KAK1411674.1"/>
    </source>
</evidence>
<accession>A0AAD8JXQ3</accession>
<keyword evidence="1" id="KW-1133">Transmembrane helix</keyword>
<name>A0AAD8JXQ3_TARER</name>
<feature type="transmembrane region" description="Helical" evidence="1">
    <location>
        <begin position="58"/>
        <end position="83"/>
    </location>
</feature>
<keyword evidence="1" id="KW-0472">Membrane</keyword>
<protein>
    <submittedName>
        <fullName evidence="2">Uncharacterized protein</fullName>
    </submittedName>
</protein>
<dbReference type="Proteomes" id="UP001229421">
    <property type="component" value="Unassembled WGS sequence"/>
</dbReference>
<proteinExistence type="predicted"/>
<comment type="caution">
    <text evidence="2">The sequence shown here is derived from an EMBL/GenBank/DDBJ whole genome shotgun (WGS) entry which is preliminary data.</text>
</comment>
<keyword evidence="1" id="KW-0812">Transmembrane</keyword>
<feature type="transmembrane region" description="Helical" evidence="1">
    <location>
        <begin position="120"/>
        <end position="141"/>
    </location>
</feature>
<reference evidence="2" key="1">
    <citation type="journal article" date="2023" name="bioRxiv">
        <title>Improved chromosome-level genome assembly for marigold (Tagetes erecta).</title>
        <authorList>
            <person name="Jiang F."/>
            <person name="Yuan L."/>
            <person name="Wang S."/>
            <person name="Wang H."/>
            <person name="Xu D."/>
            <person name="Wang A."/>
            <person name="Fan W."/>
        </authorList>
    </citation>
    <scope>NUCLEOTIDE SEQUENCE</scope>
    <source>
        <strain evidence="2">WSJ</strain>
        <tissue evidence="2">Leaf</tissue>
    </source>
</reference>
<sequence>MGFWQPKVQVHRWWIAPVHGRIFNPIAKFMELSASITVPLHLISMLLFTSLLLHLKDTLFSCSMLCLYILSITTDFFSFTMAAPTRKMAASTRTMAAPTRKMAAKTRIMGLKERSSYDQLVVYMCVFYAYALLHCEFGRLLFAFEKLLALLMCIIVAVDKLFVFYTDVGKEFVALKFYMVAVKDVEQELKKARDKVKSNWVAMQRRLLHNQDYKVANNITDNLHKFGIDHLSRGGNDETINSTAGGDALANLSCSVEKGEQEAYKGQRKTKFCEALISKSKVFNTWGEQEAYKGQ</sequence>
<feature type="transmembrane region" description="Helical" evidence="1">
    <location>
        <begin position="147"/>
        <end position="166"/>
    </location>
</feature>